<dbReference type="Ensembl" id="ENSACIT00000031478.1">
    <property type="protein sequence ID" value="ENSACIP00000030676.1"/>
    <property type="gene ID" value="ENSACIG00000023724.1"/>
</dbReference>
<dbReference type="GO" id="GO:0016787">
    <property type="term" value="F:hydrolase activity"/>
    <property type="evidence" value="ECO:0007669"/>
    <property type="project" value="UniProtKB-KW"/>
</dbReference>
<dbReference type="PANTHER" id="PTHR32341">
    <property type="entry name" value="INTERFERON-INDUCIBLE GTPASE"/>
    <property type="match status" value="1"/>
</dbReference>
<reference evidence="6" key="2">
    <citation type="submission" date="2025-09" db="UniProtKB">
        <authorList>
            <consortium name="Ensembl"/>
        </authorList>
    </citation>
    <scope>IDENTIFICATION</scope>
</reference>
<protein>
    <recommendedName>
        <fullName evidence="5">IRG-type G domain-containing protein</fullName>
    </recommendedName>
</protein>
<keyword evidence="2" id="KW-0547">Nucleotide-binding</keyword>
<evidence type="ECO:0000256" key="4">
    <source>
        <dbReference type="ARBA" id="ARBA00023134"/>
    </source>
</evidence>
<evidence type="ECO:0000256" key="2">
    <source>
        <dbReference type="ARBA" id="ARBA00022741"/>
    </source>
</evidence>
<dbReference type="AlphaFoldDB" id="A0A3Q0T0I5"/>
<evidence type="ECO:0000256" key="3">
    <source>
        <dbReference type="ARBA" id="ARBA00022801"/>
    </source>
</evidence>
<comment type="similarity">
    <text evidence="1">Belongs to the TRAFAC class dynamin-like GTPase superfamily. IRG family.</text>
</comment>
<evidence type="ECO:0000256" key="1">
    <source>
        <dbReference type="ARBA" id="ARBA00005429"/>
    </source>
</evidence>
<keyword evidence="4" id="KW-0342">GTP-binding</keyword>
<dbReference type="InterPro" id="IPR051515">
    <property type="entry name" value="IRG"/>
</dbReference>
<dbReference type="FunFam" id="3.40.50.300:FF:000541">
    <property type="entry name" value="Immunity related GTPase M"/>
    <property type="match status" value="1"/>
</dbReference>
<organism evidence="6 7">
    <name type="scientific">Amphilophus citrinellus</name>
    <name type="common">Midas cichlid</name>
    <name type="synonym">Cichlasoma citrinellum</name>
    <dbReference type="NCBI Taxonomy" id="61819"/>
    <lineage>
        <taxon>Eukaryota</taxon>
        <taxon>Metazoa</taxon>
        <taxon>Chordata</taxon>
        <taxon>Craniata</taxon>
        <taxon>Vertebrata</taxon>
        <taxon>Euteleostomi</taxon>
        <taxon>Actinopterygii</taxon>
        <taxon>Neopterygii</taxon>
        <taxon>Teleostei</taxon>
        <taxon>Neoteleostei</taxon>
        <taxon>Acanthomorphata</taxon>
        <taxon>Ovalentaria</taxon>
        <taxon>Cichlomorphae</taxon>
        <taxon>Cichliformes</taxon>
        <taxon>Cichlidae</taxon>
        <taxon>New World cichlids</taxon>
        <taxon>Cichlasomatinae</taxon>
        <taxon>Heroini</taxon>
        <taxon>Amphilophus</taxon>
    </lineage>
</organism>
<dbReference type="InterPro" id="IPR030385">
    <property type="entry name" value="G_IRG_dom"/>
</dbReference>
<name>A0A3Q0T0I5_AMPCI</name>
<feature type="domain" description="IRG-type G" evidence="5">
    <location>
        <begin position="41"/>
        <end position="222"/>
    </location>
</feature>
<dbReference type="SUPFAM" id="SSF52540">
    <property type="entry name" value="P-loop containing nucleoside triphosphate hydrolases"/>
    <property type="match status" value="1"/>
</dbReference>
<dbReference type="InterPro" id="IPR007743">
    <property type="entry name" value="Immunity-related_GTPase-like"/>
</dbReference>
<accession>A0A3Q0T0I5</accession>
<dbReference type="Pfam" id="PF05049">
    <property type="entry name" value="IIGP"/>
    <property type="match status" value="1"/>
</dbReference>
<dbReference type="GO" id="GO:0016020">
    <property type="term" value="C:membrane"/>
    <property type="evidence" value="ECO:0007669"/>
    <property type="project" value="InterPro"/>
</dbReference>
<dbReference type="GO" id="GO:0005525">
    <property type="term" value="F:GTP binding"/>
    <property type="evidence" value="ECO:0007669"/>
    <property type="project" value="UniProtKB-KW"/>
</dbReference>
<dbReference type="PANTHER" id="PTHR32341:SF10">
    <property type="entry name" value="INTERFERON-INDUCIBLE GTPASE 5"/>
    <property type="match status" value="1"/>
</dbReference>
<evidence type="ECO:0000313" key="6">
    <source>
        <dbReference type="Ensembl" id="ENSACIP00000030676.1"/>
    </source>
</evidence>
<dbReference type="Gene3D" id="3.40.50.300">
    <property type="entry name" value="P-loop containing nucleotide triphosphate hydrolases"/>
    <property type="match status" value="1"/>
</dbReference>
<dbReference type="GeneTree" id="ENSGT00950000183007"/>
<keyword evidence="3" id="KW-0378">Hydrolase</keyword>
<sequence>VTSLFENVRKEFAGVKEALENNDQAAAAAKIQQYLEKQDKIPLNIGITGESGAGKSTFINAFRGVDNRDEQAAPTGTVETTMEITQYPHPNYPNVLFWDLPGIGTTNFPADKYLERVEFQKFDFFIIISETRFRENDVKLAQEIQKMEKKFYFVRSKLDNDVRAAEKSQRDFSLERSLEKIKKNCIEGLEKGGIESPKVFLVSSFELHLYDFPWLQKTLEGELPAHKRDLTVLVTAPPFCACCACTDRT</sequence>
<proteinExistence type="inferred from homology"/>
<keyword evidence="7" id="KW-1185">Reference proteome</keyword>
<dbReference type="PROSITE" id="PS51716">
    <property type="entry name" value="G_IRG"/>
    <property type="match status" value="1"/>
</dbReference>
<evidence type="ECO:0000313" key="7">
    <source>
        <dbReference type="Proteomes" id="UP000261340"/>
    </source>
</evidence>
<dbReference type="InterPro" id="IPR027417">
    <property type="entry name" value="P-loop_NTPase"/>
</dbReference>
<reference evidence="6" key="1">
    <citation type="submission" date="2025-08" db="UniProtKB">
        <authorList>
            <consortium name="Ensembl"/>
        </authorList>
    </citation>
    <scope>IDENTIFICATION</scope>
</reference>
<evidence type="ECO:0000259" key="5">
    <source>
        <dbReference type="PROSITE" id="PS51716"/>
    </source>
</evidence>
<dbReference type="Proteomes" id="UP000261340">
    <property type="component" value="Unplaced"/>
</dbReference>